<keyword evidence="3" id="KW-1185">Reference proteome</keyword>
<dbReference type="PANTHER" id="PTHR30283">
    <property type="entry name" value="PEROXIDE STRESS RESPONSE PROTEIN YAAA"/>
    <property type="match status" value="1"/>
</dbReference>
<reference evidence="2 3" key="1">
    <citation type="submission" date="2017-07" db="EMBL/GenBank/DDBJ databases">
        <title>Prevalence of linear plasmids in Cutibacterium (Propionibacterium) acnes isolates obtained from prostatic tissue.</title>
        <authorList>
            <person name="Davidsson S."/>
            <person name="Carlsson J."/>
            <person name="Molling P."/>
            <person name="Andren O."/>
            <person name="Andersson S.-O."/>
            <person name="Brzuszkiewicz E."/>
            <person name="Poehlein A."/>
            <person name="Al-Zeer M."/>
            <person name="Brinkmann V."/>
            <person name="Scavenius C."/>
            <person name="Nazipi S."/>
            <person name="Soderquist B."/>
            <person name="Bruggemann H."/>
        </authorList>
    </citation>
    <scope>NUCLEOTIDE SEQUENCE [LARGE SCALE GENOMIC DNA]</scope>
    <source>
        <strain evidence="2 3">DSM 753</strain>
    </source>
</reference>
<dbReference type="OrthoDB" id="9777133at2"/>
<accession>A0A855A6Q6</accession>
<dbReference type="GO" id="GO:0033194">
    <property type="term" value="P:response to hydroperoxide"/>
    <property type="evidence" value="ECO:0007669"/>
    <property type="project" value="TreeGrafter"/>
</dbReference>
<evidence type="ECO:0000313" key="3">
    <source>
        <dbReference type="Proteomes" id="UP000220611"/>
    </source>
</evidence>
<proteinExistence type="inferred from homology"/>
<dbReference type="GO" id="GO:0005829">
    <property type="term" value="C:cytosol"/>
    <property type="evidence" value="ECO:0007669"/>
    <property type="project" value="TreeGrafter"/>
</dbReference>
<evidence type="ECO:0000256" key="1">
    <source>
        <dbReference type="HAMAP-Rule" id="MF_00652"/>
    </source>
</evidence>
<comment type="similarity">
    <text evidence="1">Belongs to the UPF0246 family.</text>
</comment>
<dbReference type="NCBIfam" id="NF002543">
    <property type="entry name" value="PRK02101.1-4"/>
    <property type="match status" value="1"/>
</dbReference>
<dbReference type="PANTHER" id="PTHR30283:SF4">
    <property type="entry name" value="PEROXIDE STRESS RESISTANCE PROTEIN YAAA"/>
    <property type="match status" value="1"/>
</dbReference>
<gene>
    <name evidence="2" type="ORF">CH238_03585</name>
</gene>
<comment type="caution">
    <text evidence="2">The sequence shown here is derived from an EMBL/GenBank/DDBJ whole genome shotgun (WGS) entry which is preliminary data.</text>
</comment>
<dbReference type="HAMAP" id="MF_00652">
    <property type="entry name" value="UPF0246"/>
    <property type="match status" value="1"/>
</dbReference>
<protein>
    <recommendedName>
        <fullName evidence="1">UPF0246 protein CH238_03585</fullName>
    </recommendedName>
</protein>
<dbReference type="Proteomes" id="UP000220611">
    <property type="component" value="Unassembled WGS sequence"/>
</dbReference>
<dbReference type="AlphaFoldDB" id="A0A855A6Q6"/>
<sequence>MIAIVSPAKNMRTAGLKGLELTRPALLEKTRRLLPMLRALEPWELESRLKINPQLAMKAFSDFQEFESPGGESPALLSYHGLAYQNLEAESLGLEDFAFAGGSLRILSAFYGVLRPGDAIKPYRLEFQCGFQPGGKSLYHFWGDSIYRELFRNGDTVINLASREYSKTVSPFLKTGDRMITCDFLTFRRGKLITLAALAKMARGRMARFLIDNRIREPEGLREFSWEGYEFSPEHSDGENFRFVQRF</sequence>
<dbReference type="InterPro" id="IPR005583">
    <property type="entry name" value="YaaA"/>
</dbReference>
<organism evidence="2 3">
    <name type="scientific">[Clostridium] leptum DSM 753</name>
    <dbReference type="NCBI Taxonomy" id="428125"/>
    <lineage>
        <taxon>Bacteria</taxon>
        <taxon>Bacillati</taxon>
        <taxon>Bacillota</taxon>
        <taxon>Clostridia</taxon>
        <taxon>Eubacteriales</taxon>
        <taxon>Oscillospiraceae</taxon>
        <taxon>Oscillospiraceae incertae sedis</taxon>
    </lineage>
</organism>
<name>A0A855A6Q6_9FIRM</name>
<evidence type="ECO:0000313" key="2">
    <source>
        <dbReference type="EMBL" id="PEQ25131.1"/>
    </source>
</evidence>
<dbReference type="EMBL" id="NOXF01000002">
    <property type="protein sequence ID" value="PEQ25131.1"/>
    <property type="molecule type" value="Genomic_DNA"/>
</dbReference>
<dbReference type="Pfam" id="PF03883">
    <property type="entry name" value="H2O2_YaaD"/>
    <property type="match status" value="1"/>
</dbReference>